<keyword evidence="6" id="KW-0131">Cell cycle</keyword>
<feature type="domain" description="HORMA" evidence="8">
    <location>
        <begin position="77"/>
        <end position="277"/>
    </location>
</feature>
<feature type="region of interest" description="Disordered" evidence="7">
    <location>
        <begin position="96"/>
        <end position="120"/>
    </location>
</feature>
<evidence type="ECO:0000256" key="6">
    <source>
        <dbReference type="ARBA" id="ARBA00023306"/>
    </source>
</evidence>
<comment type="similarity">
    <text evidence="2">Belongs to the MAD2 family.</text>
</comment>
<dbReference type="InterPro" id="IPR036570">
    <property type="entry name" value="HORMA_dom_sf"/>
</dbReference>
<evidence type="ECO:0000313" key="9">
    <source>
        <dbReference type="EMBL" id="RUP42825.1"/>
    </source>
</evidence>
<gene>
    <name evidence="9" type="ORF">BC936DRAFT_138029</name>
</gene>
<evidence type="ECO:0000313" key="10">
    <source>
        <dbReference type="Proteomes" id="UP000268093"/>
    </source>
</evidence>
<sequence>MCRKQKDRGLEVARVVIHWVLDATPTTATSPRTQMATIQPNRHSISLKGSTQIVVEFFGKPRDLLRTISFHIGSRRERRPASLNIYVDERLNLLVPSHPVRPTHPPTHPPTSHDDRRRPGVVSEADLRAARRYTGFYIEFFPIRIERNQLWLANGKISKLVLAIKSKETTEVLERWQFDIQVIDGAGNKEKADRTAQKTEKEINAEIQAIIRQITASVTFLPMLEEKCTFNILVYADKDAEVPTTWCDSDPHLLKGGSEHVKLRSFSTNFHKVDALVAYRRNDDV</sequence>
<dbReference type="InterPro" id="IPR003511">
    <property type="entry name" value="HORMA_dom"/>
</dbReference>
<dbReference type="Proteomes" id="UP000268093">
    <property type="component" value="Unassembled WGS sequence"/>
</dbReference>
<evidence type="ECO:0000256" key="2">
    <source>
        <dbReference type="ARBA" id="ARBA00010348"/>
    </source>
</evidence>
<dbReference type="GO" id="GO:0051301">
    <property type="term" value="P:cell division"/>
    <property type="evidence" value="ECO:0007669"/>
    <property type="project" value="UniProtKB-KW"/>
</dbReference>
<keyword evidence="3" id="KW-0132">Cell division</keyword>
<evidence type="ECO:0000256" key="1">
    <source>
        <dbReference type="ARBA" id="ARBA00004123"/>
    </source>
</evidence>
<evidence type="ECO:0000256" key="5">
    <source>
        <dbReference type="ARBA" id="ARBA00023242"/>
    </source>
</evidence>
<dbReference type="Pfam" id="PF02301">
    <property type="entry name" value="HORMA"/>
    <property type="match status" value="1"/>
</dbReference>
<dbReference type="PANTHER" id="PTHR11842">
    <property type="entry name" value="MITOTIC SPINDLE ASSEMBLY CHECKPOINT PROTEIN MAD2"/>
    <property type="match status" value="1"/>
</dbReference>
<keyword evidence="10" id="KW-1185">Reference proteome</keyword>
<dbReference type="PROSITE" id="PS50815">
    <property type="entry name" value="HORMA"/>
    <property type="match status" value="1"/>
</dbReference>
<dbReference type="GO" id="GO:0007094">
    <property type="term" value="P:mitotic spindle assembly checkpoint signaling"/>
    <property type="evidence" value="ECO:0007669"/>
    <property type="project" value="TreeGrafter"/>
</dbReference>
<dbReference type="AlphaFoldDB" id="A0A433CVY3"/>
<evidence type="ECO:0000256" key="4">
    <source>
        <dbReference type="ARBA" id="ARBA00022776"/>
    </source>
</evidence>
<name>A0A433CVY3_9FUNG</name>
<proteinExistence type="inferred from homology"/>
<dbReference type="GO" id="GO:0005654">
    <property type="term" value="C:nucleoplasm"/>
    <property type="evidence" value="ECO:0007669"/>
    <property type="project" value="TreeGrafter"/>
</dbReference>
<accession>A0A433CVY3</accession>
<dbReference type="PANTHER" id="PTHR11842:SF11">
    <property type="entry name" value="MITOTIC SPINDLE ASSEMBLY CHECKPOINT PROTEIN MAD2A"/>
    <property type="match status" value="1"/>
</dbReference>
<protein>
    <recommendedName>
        <fullName evidence="8">HORMA domain-containing protein</fullName>
    </recommendedName>
</protein>
<keyword evidence="4" id="KW-0498">Mitosis</keyword>
<organism evidence="9 10">
    <name type="scientific">Jimgerdemannia flammicorona</name>
    <dbReference type="NCBI Taxonomy" id="994334"/>
    <lineage>
        <taxon>Eukaryota</taxon>
        <taxon>Fungi</taxon>
        <taxon>Fungi incertae sedis</taxon>
        <taxon>Mucoromycota</taxon>
        <taxon>Mucoromycotina</taxon>
        <taxon>Endogonomycetes</taxon>
        <taxon>Endogonales</taxon>
        <taxon>Endogonaceae</taxon>
        <taxon>Jimgerdemannia</taxon>
    </lineage>
</organism>
<dbReference type="InterPro" id="IPR045091">
    <property type="entry name" value="Mad2-like"/>
</dbReference>
<evidence type="ECO:0000256" key="3">
    <source>
        <dbReference type="ARBA" id="ARBA00022618"/>
    </source>
</evidence>
<keyword evidence="5" id="KW-0539">Nucleus</keyword>
<dbReference type="Gene3D" id="3.30.900.10">
    <property type="entry name" value="HORMA domain"/>
    <property type="match status" value="1"/>
</dbReference>
<dbReference type="GO" id="GO:0005737">
    <property type="term" value="C:cytoplasm"/>
    <property type="evidence" value="ECO:0007669"/>
    <property type="project" value="TreeGrafter"/>
</dbReference>
<evidence type="ECO:0000256" key="7">
    <source>
        <dbReference type="SAM" id="MobiDB-lite"/>
    </source>
</evidence>
<dbReference type="GO" id="GO:0000776">
    <property type="term" value="C:kinetochore"/>
    <property type="evidence" value="ECO:0007669"/>
    <property type="project" value="TreeGrafter"/>
</dbReference>
<dbReference type="SUPFAM" id="SSF56019">
    <property type="entry name" value="The spindle assembly checkpoint protein mad2"/>
    <property type="match status" value="1"/>
</dbReference>
<comment type="subcellular location">
    <subcellularLocation>
        <location evidence="1">Nucleus</location>
    </subcellularLocation>
</comment>
<evidence type="ECO:0000259" key="8">
    <source>
        <dbReference type="PROSITE" id="PS50815"/>
    </source>
</evidence>
<reference evidence="9 10" key="1">
    <citation type="journal article" date="2018" name="New Phytol.">
        <title>Phylogenomics of Endogonaceae and evolution of mycorrhizas within Mucoromycota.</title>
        <authorList>
            <person name="Chang Y."/>
            <person name="Desiro A."/>
            <person name="Na H."/>
            <person name="Sandor L."/>
            <person name="Lipzen A."/>
            <person name="Clum A."/>
            <person name="Barry K."/>
            <person name="Grigoriev I.V."/>
            <person name="Martin F.M."/>
            <person name="Stajich J.E."/>
            <person name="Smith M.E."/>
            <person name="Bonito G."/>
            <person name="Spatafora J.W."/>
        </authorList>
    </citation>
    <scope>NUCLEOTIDE SEQUENCE [LARGE SCALE GENOMIC DNA]</scope>
    <source>
        <strain evidence="9 10">GMNB39</strain>
    </source>
</reference>
<comment type="caution">
    <text evidence="9">The sequence shown here is derived from an EMBL/GenBank/DDBJ whole genome shotgun (WGS) entry which is preliminary data.</text>
</comment>
<dbReference type="EMBL" id="RBNI01012347">
    <property type="protein sequence ID" value="RUP42825.1"/>
    <property type="molecule type" value="Genomic_DNA"/>
</dbReference>